<comment type="catalytic activity">
    <reaction evidence="7">
        <text>L-glutamine + H2O = L-glutamate + NH4(+)</text>
        <dbReference type="Rhea" id="RHEA:15889"/>
        <dbReference type="ChEBI" id="CHEBI:15377"/>
        <dbReference type="ChEBI" id="CHEBI:28938"/>
        <dbReference type="ChEBI" id="CHEBI:29985"/>
        <dbReference type="ChEBI" id="CHEBI:58359"/>
        <dbReference type="EC" id="3.5.1.2"/>
    </reaction>
</comment>
<dbReference type="FunFam" id="3.40.50.880:FF:000010">
    <property type="entry name" value="uncharacterized protein LOC100176842 isoform X2"/>
    <property type="match status" value="1"/>
</dbReference>
<dbReference type="GO" id="GO:0005829">
    <property type="term" value="C:cytosol"/>
    <property type="evidence" value="ECO:0007669"/>
    <property type="project" value="TreeGrafter"/>
</dbReference>
<dbReference type="CDD" id="cd01749">
    <property type="entry name" value="GATase1_PB"/>
    <property type="match status" value="1"/>
</dbReference>
<evidence type="ECO:0000256" key="5">
    <source>
        <dbReference type="ARBA" id="ARBA00022962"/>
    </source>
</evidence>
<dbReference type="EMBL" id="CAFABE010000021">
    <property type="protein sequence ID" value="CAB4824354.1"/>
    <property type="molecule type" value="Genomic_DNA"/>
</dbReference>
<dbReference type="PROSITE" id="PS51130">
    <property type="entry name" value="PDXT_SNO_2"/>
    <property type="match status" value="1"/>
</dbReference>
<dbReference type="NCBIfam" id="TIGR03800">
    <property type="entry name" value="PLP_synth_Pdx2"/>
    <property type="match status" value="1"/>
</dbReference>
<sequence length="197" mass="20729">MRIGVLALQGDVDAHQEVLRTLGVEGVSVRTPSDLDSIDGLVLPGGESTTMSMLLDSSGLREPLTEWVSERRPTLGTCAGLVLLADRVTDGRDDQVSLGGLDITVQRNGYGRQKFSFEGDVAAPDLGEEFDGVFIRAPRILDVGASIEVLGRLSADGEIVIVQAGAIIGCAFHPELSGDPRLHARLVACANAGNGPR</sequence>
<evidence type="ECO:0000313" key="8">
    <source>
        <dbReference type="EMBL" id="CAB4824354.1"/>
    </source>
</evidence>
<dbReference type="PROSITE" id="PS51273">
    <property type="entry name" value="GATASE_TYPE_1"/>
    <property type="match status" value="1"/>
</dbReference>
<dbReference type="SUPFAM" id="SSF52317">
    <property type="entry name" value="Class I glutamine amidotransferase-like"/>
    <property type="match status" value="1"/>
</dbReference>
<evidence type="ECO:0000313" key="10">
    <source>
        <dbReference type="EMBL" id="CAB5024619.1"/>
    </source>
</evidence>
<dbReference type="GO" id="GO:0008614">
    <property type="term" value="P:pyridoxine metabolic process"/>
    <property type="evidence" value="ECO:0007669"/>
    <property type="project" value="TreeGrafter"/>
</dbReference>
<keyword evidence="3" id="KW-0378">Hydrolase</keyword>
<keyword evidence="5" id="KW-0315">Glutamine amidotransferase</keyword>
<evidence type="ECO:0000256" key="6">
    <source>
        <dbReference type="ARBA" id="ARBA00023239"/>
    </source>
</evidence>
<dbReference type="PANTHER" id="PTHR31559:SF0">
    <property type="entry name" value="PYRIDOXAL 5'-PHOSPHATE SYNTHASE SUBUNIT SNO1-RELATED"/>
    <property type="match status" value="1"/>
</dbReference>
<evidence type="ECO:0000256" key="2">
    <source>
        <dbReference type="ARBA" id="ARBA00012918"/>
    </source>
</evidence>
<evidence type="ECO:0000313" key="9">
    <source>
        <dbReference type="EMBL" id="CAB4858710.1"/>
    </source>
</evidence>
<dbReference type="AlphaFoldDB" id="A0A6J7R782"/>
<evidence type="ECO:0000256" key="3">
    <source>
        <dbReference type="ARBA" id="ARBA00022801"/>
    </source>
</evidence>
<dbReference type="InterPro" id="IPR002161">
    <property type="entry name" value="PdxT/SNO"/>
</dbReference>
<dbReference type="InterPro" id="IPR029062">
    <property type="entry name" value="Class_I_gatase-like"/>
</dbReference>
<accession>A0A6J7R782</accession>
<dbReference type="EMBL" id="CAFBPM010000010">
    <property type="protein sequence ID" value="CAB5024619.1"/>
    <property type="molecule type" value="Genomic_DNA"/>
</dbReference>
<organism evidence="10">
    <name type="scientific">freshwater metagenome</name>
    <dbReference type="NCBI Taxonomy" id="449393"/>
    <lineage>
        <taxon>unclassified sequences</taxon>
        <taxon>metagenomes</taxon>
        <taxon>ecological metagenomes</taxon>
    </lineage>
</organism>
<dbReference type="PROSITE" id="PS51274">
    <property type="entry name" value="GATASE_COBBQ"/>
    <property type="match status" value="1"/>
</dbReference>
<proteinExistence type="inferred from homology"/>
<evidence type="ECO:0000256" key="1">
    <source>
        <dbReference type="ARBA" id="ARBA00008345"/>
    </source>
</evidence>
<evidence type="ECO:0000256" key="4">
    <source>
        <dbReference type="ARBA" id="ARBA00022898"/>
    </source>
</evidence>
<dbReference type="GO" id="GO:0016829">
    <property type="term" value="F:lyase activity"/>
    <property type="evidence" value="ECO:0007669"/>
    <property type="project" value="UniProtKB-KW"/>
</dbReference>
<dbReference type="PROSITE" id="PS01236">
    <property type="entry name" value="PDXT_SNO_1"/>
    <property type="match status" value="1"/>
</dbReference>
<dbReference type="PIRSF" id="PIRSF005639">
    <property type="entry name" value="Glut_amidoT_SNO"/>
    <property type="match status" value="1"/>
</dbReference>
<dbReference type="EMBL" id="CAFBLT010000001">
    <property type="protein sequence ID" value="CAB4858710.1"/>
    <property type="molecule type" value="Genomic_DNA"/>
</dbReference>
<dbReference type="Gene3D" id="3.40.50.880">
    <property type="match status" value="1"/>
</dbReference>
<dbReference type="GO" id="GO:0004359">
    <property type="term" value="F:glutaminase activity"/>
    <property type="evidence" value="ECO:0007669"/>
    <property type="project" value="UniProtKB-EC"/>
</dbReference>
<dbReference type="GO" id="GO:1903600">
    <property type="term" value="C:glutaminase complex"/>
    <property type="evidence" value="ECO:0007669"/>
    <property type="project" value="TreeGrafter"/>
</dbReference>
<dbReference type="EC" id="3.5.1.2" evidence="2"/>
<dbReference type="Pfam" id="PF01174">
    <property type="entry name" value="SNO"/>
    <property type="match status" value="1"/>
</dbReference>
<name>A0A6J7R782_9ZZZZ</name>
<gene>
    <name evidence="8" type="ORF">UFOPK3164_00640</name>
    <name evidence="9" type="ORF">UFOPK3427_00047</name>
    <name evidence="10" type="ORF">UFOPK4112_01128</name>
</gene>
<protein>
    <recommendedName>
        <fullName evidence="2">glutaminase</fullName>
        <ecNumber evidence="2">3.5.1.2</ecNumber>
    </recommendedName>
</protein>
<comment type="similarity">
    <text evidence="1">Belongs to the glutaminase PdxT/SNO family.</text>
</comment>
<dbReference type="InterPro" id="IPR021196">
    <property type="entry name" value="PdxT/SNO_CS"/>
</dbReference>
<keyword evidence="6" id="KW-0456">Lyase</keyword>
<dbReference type="GO" id="GO:0042823">
    <property type="term" value="P:pyridoxal phosphate biosynthetic process"/>
    <property type="evidence" value="ECO:0007669"/>
    <property type="project" value="InterPro"/>
</dbReference>
<reference evidence="10" key="1">
    <citation type="submission" date="2020-05" db="EMBL/GenBank/DDBJ databases">
        <authorList>
            <person name="Chiriac C."/>
            <person name="Salcher M."/>
            <person name="Ghai R."/>
            <person name="Kavagutti S V."/>
        </authorList>
    </citation>
    <scope>NUCLEOTIDE SEQUENCE</scope>
</reference>
<dbReference type="PANTHER" id="PTHR31559">
    <property type="entry name" value="PYRIDOXAL 5'-PHOSPHATE SYNTHASE SUBUNIT SNO"/>
    <property type="match status" value="1"/>
</dbReference>
<evidence type="ECO:0000256" key="7">
    <source>
        <dbReference type="ARBA" id="ARBA00049534"/>
    </source>
</evidence>
<keyword evidence="4" id="KW-0663">Pyridoxal phosphate</keyword>
<dbReference type="HAMAP" id="MF_01615">
    <property type="entry name" value="PdxT"/>
    <property type="match status" value="1"/>
</dbReference>